<keyword evidence="6 8" id="KW-0368">Histidine biosynthesis</keyword>
<dbReference type="InterPro" id="IPR016195">
    <property type="entry name" value="Pol/histidinol_Pase-like"/>
</dbReference>
<evidence type="ECO:0000256" key="4">
    <source>
        <dbReference type="ARBA" id="ARBA00022605"/>
    </source>
</evidence>
<dbReference type="InterPro" id="IPR004013">
    <property type="entry name" value="PHP_dom"/>
</dbReference>
<evidence type="ECO:0000256" key="8">
    <source>
        <dbReference type="RuleBase" id="RU366003"/>
    </source>
</evidence>
<evidence type="ECO:0000313" key="10">
    <source>
        <dbReference type="EMBL" id="MFC4136056.1"/>
    </source>
</evidence>
<feature type="domain" description="PHP" evidence="9">
    <location>
        <begin position="5"/>
        <end position="217"/>
    </location>
</feature>
<dbReference type="Pfam" id="PF02811">
    <property type="entry name" value="PHP"/>
    <property type="match status" value="1"/>
</dbReference>
<comment type="pathway">
    <text evidence="1 8">Amino-acid biosynthesis; L-histidine biosynthesis; L-histidine from 5-phospho-alpha-D-ribose 1-diphosphate: step 8/9.</text>
</comment>
<evidence type="ECO:0000256" key="1">
    <source>
        <dbReference type="ARBA" id="ARBA00004970"/>
    </source>
</evidence>
<dbReference type="SUPFAM" id="SSF89550">
    <property type="entry name" value="PHP domain-like"/>
    <property type="match status" value="1"/>
</dbReference>
<dbReference type="Gene3D" id="3.20.20.140">
    <property type="entry name" value="Metal-dependent hydrolases"/>
    <property type="match status" value="1"/>
</dbReference>
<evidence type="ECO:0000256" key="5">
    <source>
        <dbReference type="ARBA" id="ARBA00022801"/>
    </source>
</evidence>
<accession>A0ABV8M0B8</accession>
<evidence type="ECO:0000256" key="2">
    <source>
        <dbReference type="ARBA" id="ARBA00009152"/>
    </source>
</evidence>
<dbReference type="EMBL" id="JBHSAY010000028">
    <property type="protein sequence ID" value="MFC4136056.1"/>
    <property type="molecule type" value="Genomic_DNA"/>
</dbReference>
<comment type="caution">
    <text evidence="10">The sequence shown here is derived from an EMBL/GenBank/DDBJ whole genome shotgun (WGS) entry which is preliminary data.</text>
</comment>
<reference evidence="11" key="1">
    <citation type="journal article" date="2019" name="Int. J. Syst. Evol. Microbiol.">
        <title>The Global Catalogue of Microorganisms (GCM) 10K type strain sequencing project: providing services to taxonomists for standard genome sequencing and annotation.</title>
        <authorList>
            <consortium name="The Broad Institute Genomics Platform"/>
            <consortium name="The Broad Institute Genome Sequencing Center for Infectious Disease"/>
            <person name="Wu L."/>
            <person name="Ma J."/>
        </authorList>
    </citation>
    <scope>NUCLEOTIDE SEQUENCE [LARGE SCALE GENOMIC DNA]</scope>
    <source>
        <strain evidence="11">CGMCC 4.7289</strain>
    </source>
</reference>
<dbReference type="EC" id="3.1.3.15" evidence="3 8"/>
<evidence type="ECO:0000259" key="9">
    <source>
        <dbReference type="Pfam" id="PF02811"/>
    </source>
</evidence>
<evidence type="ECO:0000256" key="6">
    <source>
        <dbReference type="ARBA" id="ARBA00023102"/>
    </source>
</evidence>
<sequence length="277" mass="31324">MLPTDGHVHSEWSWDAPHGAMEETCAQAVALGLPAIAFTEHVDHTKWTVEPAELDPFPHLKKLLDADDRVVPPVFDALGYLESLDRCRHRFPDLRIISGVELGEPHRHRDQVARLLAVGEFERILGSLHTIPWADKASEPPFHFRQRPPGDVLRDYLAELPSMITTAAEFGVLAHIDYAVRYWPADAEPFDPYAFEDEFRHALRTLADSGRVLEVNTRGPRNPEIVRWWYDEGGQAVGFGSDAHQPTGLAFQFAEAAAMVEAQGFRPGHHPYEFWVR</sequence>
<organism evidence="10 11">
    <name type="scientific">Hamadaea flava</name>
    <dbReference type="NCBI Taxonomy" id="1742688"/>
    <lineage>
        <taxon>Bacteria</taxon>
        <taxon>Bacillati</taxon>
        <taxon>Actinomycetota</taxon>
        <taxon>Actinomycetes</taxon>
        <taxon>Micromonosporales</taxon>
        <taxon>Micromonosporaceae</taxon>
        <taxon>Hamadaea</taxon>
    </lineage>
</organism>
<gene>
    <name evidence="10" type="ORF">ACFOZ4_36080</name>
</gene>
<dbReference type="InterPro" id="IPR010140">
    <property type="entry name" value="Histidinol_P_phosphatase_HisJ"/>
</dbReference>
<evidence type="ECO:0000256" key="7">
    <source>
        <dbReference type="ARBA" id="ARBA00049158"/>
    </source>
</evidence>
<keyword evidence="4 8" id="KW-0028">Amino-acid biosynthesis</keyword>
<dbReference type="Proteomes" id="UP001595816">
    <property type="component" value="Unassembled WGS sequence"/>
</dbReference>
<comment type="catalytic activity">
    <reaction evidence="7 8">
        <text>L-histidinol phosphate + H2O = L-histidinol + phosphate</text>
        <dbReference type="Rhea" id="RHEA:14465"/>
        <dbReference type="ChEBI" id="CHEBI:15377"/>
        <dbReference type="ChEBI" id="CHEBI:43474"/>
        <dbReference type="ChEBI" id="CHEBI:57699"/>
        <dbReference type="ChEBI" id="CHEBI:57980"/>
        <dbReference type="EC" id="3.1.3.15"/>
    </reaction>
</comment>
<proteinExistence type="inferred from homology"/>
<evidence type="ECO:0000256" key="3">
    <source>
        <dbReference type="ARBA" id="ARBA00013085"/>
    </source>
</evidence>
<comment type="similarity">
    <text evidence="2 8">Belongs to the PHP hydrolase family. HisK subfamily.</text>
</comment>
<protein>
    <recommendedName>
        <fullName evidence="3 8">Histidinol-phosphatase</fullName>
        <shortName evidence="8">HolPase</shortName>
        <ecNumber evidence="3 8">3.1.3.15</ecNumber>
    </recommendedName>
</protein>
<name>A0ABV8M0B8_9ACTN</name>
<dbReference type="RefSeq" id="WP_253762693.1">
    <property type="nucleotide sequence ID" value="NZ_JAMZDZ010000001.1"/>
</dbReference>
<dbReference type="PANTHER" id="PTHR21039">
    <property type="entry name" value="HISTIDINOL PHOSPHATASE-RELATED"/>
    <property type="match status" value="1"/>
</dbReference>
<keyword evidence="5 8" id="KW-0378">Hydrolase</keyword>
<dbReference type="PANTHER" id="PTHR21039:SF0">
    <property type="entry name" value="HISTIDINOL-PHOSPHATASE"/>
    <property type="match status" value="1"/>
</dbReference>
<keyword evidence="11" id="KW-1185">Reference proteome</keyword>
<evidence type="ECO:0000313" key="11">
    <source>
        <dbReference type="Proteomes" id="UP001595816"/>
    </source>
</evidence>